<keyword evidence="2" id="KW-1185">Reference proteome</keyword>
<gene>
    <name evidence="1" type="ORF">TCE0_034r11946</name>
</gene>
<protein>
    <submittedName>
        <fullName evidence="1">Uncharacterized protein</fullName>
    </submittedName>
</protein>
<comment type="caution">
    <text evidence="1">The sequence shown here is derived from an EMBL/GenBank/DDBJ whole genome shotgun (WGS) entry which is preliminary data.</text>
</comment>
<accession>A0A6V8HGL9</accession>
<proteinExistence type="predicted"/>
<sequence length="301" mass="35358">MQLRALETINQHSDDYLLRENEYRNFQRKLEAEENSLQQRQTHIAEVLQSFAQRNYATELHMNFGSNGSYQQTQDMWPMTEDDSDTARTTESPMELHPLVEKYLAEVGEIRMYQERLGELSLEHAEITGREASFALVNMSLDEGSRYFLDNYESQRLELEQMISEKMDAAASIREQCEKEGLSLPANLRAEVETEILDMDIRESLPQERDLLWVSELDENNPFSEMAQTRDFNMYNFINVWIFHQLRHSTSQICRYKSNPRLQDLDMDGDDISEWVMKLWFRDEKLKLASPLRTSIGSGSK</sequence>
<organism evidence="1 2">
    <name type="scientific">Talaromyces pinophilus</name>
    <name type="common">Penicillium pinophilum</name>
    <dbReference type="NCBI Taxonomy" id="128442"/>
    <lineage>
        <taxon>Eukaryota</taxon>
        <taxon>Fungi</taxon>
        <taxon>Dikarya</taxon>
        <taxon>Ascomycota</taxon>
        <taxon>Pezizomycotina</taxon>
        <taxon>Eurotiomycetes</taxon>
        <taxon>Eurotiomycetidae</taxon>
        <taxon>Eurotiales</taxon>
        <taxon>Trichocomaceae</taxon>
        <taxon>Talaromyces</taxon>
        <taxon>Talaromyces sect. Talaromyces</taxon>
    </lineage>
</organism>
<name>A0A6V8HGL9_TALPI</name>
<reference evidence="2" key="1">
    <citation type="journal article" date="2015" name="Genome Announc.">
        <title>Draft genome sequence of Talaromyces cellulolyticus strain Y-94, a source of lignocellulosic biomass-degrading enzymes.</title>
        <authorList>
            <person name="Fujii T."/>
            <person name="Koike H."/>
            <person name="Sawayama S."/>
            <person name="Yano S."/>
            <person name="Inoue H."/>
        </authorList>
    </citation>
    <scope>NUCLEOTIDE SEQUENCE [LARGE SCALE GENOMIC DNA]</scope>
    <source>
        <strain evidence="2">Y-94</strain>
    </source>
</reference>
<dbReference type="EMBL" id="DF933830">
    <property type="protein sequence ID" value="GAM39969.1"/>
    <property type="molecule type" value="Genomic_DNA"/>
</dbReference>
<dbReference type="AlphaFoldDB" id="A0A6V8HGL9"/>
<evidence type="ECO:0000313" key="1">
    <source>
        <dbReference type="EMBL" id="GAM39969.1"/>
    </source>
</evidence>
<evidence type="ECO:0000313" key="2">
    <source>
        <dbReference type="Proteomes" id="UP000053095"/>
    </source>
</evidence>
<dbReference type="Proteomes" id="UP000053095">
    <property type="component" value="Unassembled WGS sequence"/>
</dbReference>